<dbReference type="EMBL" id="CM002922">
    <property type="protein sequence ID" value="KGN64626.1"/>
    <property type="molecule type" value="Genomic_DNA"/>
</dbReference>
<reference evidence="1 2" key="1">
    <citation type="journal article" date="2009" name="Nat. Genet.">
        <title>The genome of the cucumber, Cucumis sativus L.</title>
        <authorList>
            <person name="Huang S."/>
            <person name="Li R."/>
            <person name="Zhang Z."/>
            <person name="Li L."/>
            <person name="Gu X."/>
            <person name="Fan W."/>
            <person name="Lucas W.J."/>
            <person name="Wang X."/>
            <person name="Xie B."/>
            <person name="Ni P."/>
            <person name="Ren Y."/>
            <person name="Zhu H."/>
            <person name="Li J."/>
            <person name="Lin K."/>
            <person name="Jin W."/>
            <person name="Fei Z."/>
            <person name="Li G."/>
            <person name="Staub J."/>
            <person name="Kilian A."/>
            <person name="van der Vossen E.A."/>
            <person name="Wu Y."/>
            <person name="Guo J."/>
            <person name="He J."/>
            <person name="Jia Z."/>
            <person name="Ren Y."/>
            <person name="Tian G."/>
            <person name="Lu Y."/>
            <person name="Ruan J."/>
            <person name="Qian W."/>
            <person name="Wang M."/>
            <person name="Huang Q."/>
            <person name="Li B."/>
            <person name="Xuan Z."/>
            <person name="Cao J."/>
            <person name="Asan"/>
            <person name="Wu Z."/>
            <person name="Zhang J."/>
            <person name="Cai Q."/>
            <person name="Bai Y."/>
            <person name="Zhao B."/>
            <person name="Han Y."/>
            <person name="Li Y."/>
            <person name="Li X."/>
            <person name="Wang S."/>
            <person name="Shi Q."/>
            <person name="Liu S."/>
            <person name="Cho W.K."/>
            <person name="Kim J.Y."/>
            <person name="Xu Y."/>
            <person name="Heller-Uszynska K."/>
            <person name="Miao H."/>
            <person name="Cheng Z."/>
            <person name="Zhang S."/>
            <person name="Wu J."/>
            <person name="Yang Y."/>
            <person name="Kang H."/>
            <person name="Li M."/>
            <person name="Liang H."/>
            <person name="Ren X."/>
            <person name="Shi Z."/>
            <person name="Wen M."/>
            <person name="Jian M."/>
            <person name="Yang H."/>
            <person name="Zhang G."/>
            <person name="Yang Z."/>
            <person name="Chen R."/>
            <person name="Liu S."/>
            <person name="Li J."/>
            <person name="Ma L."/>
            <person name="Liu H."/>
            <person name="Zhou Y."/>
            <person name="Zhao J."/>
            <person name="Fang X."/>
            <person name="Li G."/>
            <person name="Fang L."/>
            <person name="Li Y."/>
            <person name="Liu D."/>
            <person name="Zheng H."/>
            <person name="Zhang Y."/>
            <person name="Qin N."/>
            <person name="Li Z."/>
            <person name="Yang G."/>
            <person name="Yang S."/>
            <person name="Bolund L."/>
            <person name="Kristiansen K."/>
            <person name="Zheng H."/>
            <person name="Li S."/>
            <person name="Zhang X."/>
            <person name="Yang H."/>
            <person name="Wang J."/>
            <person name="Sun R."/>
            <person name="Zhang B."/>
            <person name="Jiang S."/>
            <person name="Wang J."/>
            <person name="Du Y."/>
            <person name="Li S."/>
        </authorList>
    </citation>
    <scope>NUCLEOTIDE SEQUENCE [LARGE SCALE GENOMIC DNA]</scope>
    <source>
        <strain evidence="2">cv. 9930</strain>
    </source>
</reference>
<protein>
    <submittedName>
        <fullName evidence="1">Uncharacterized protein</fullName>
    </submittedName>
</protein>
<reference evidence="1 2" key="4">
    <citation type="journal article" date="2011" name="BMC Genomics">
        <title>RNA-Seq improves annotation of protein-coding genes in the cucumber genome.</title>
        <authorList>
            <person name="Li Z."/>
            <person name="Zhang Z."/>
            <person name="Yan P."/>
            <person name="Huang S."/>
            <person name="Fei Z."/>
            <person name="Lin K."/>
        </authorList>
    </citation>
    <scope>NUCLEOTIDE SEQUENCE [LARGE SCALE GENOMIC DNA]</scope>
    <source>
        <strain evidence="2">cv. 9930</strain>
    </source>
</reference>
<accession>A0A0A0LXA7</accession>
<reference evidence="1 2" key="3">
    <citation type="journal article" date="2010" name="BMC Genomics">
        <title>Transcriptome sequencing and comparative analysis of cucumber flowers with different sex types.</title>
        <authorList>
            <person name="Guo S."/>
            <person name="Zheng Y."/>
            <person name="Joung J.G."/>
            <person name="Liu S."/>
            <person name="Zhang Z."/>
            <person name="Crasta O.R."/>
            <person name="Sobral B.W."/>
            <person name="Xu Y."/>
            <person name="Huang S."/>
            <person name="Fei Z."/>
        </authorList>
    </citation>
    <scope>NUCLEOTIDE SEQUENCE [LARGE SCALE GENOMIC DNA]</scope>
    <source>
        <strain evidence="2">cv. 9930</strain>
    </source>
</reference>
<evidence type="ECO:0000313" key="2">
    <source>
        <dbReference type="Proteomes" id="UP000029981"/>
    </source>
</evidence>
<sequence>MAKPCDKMPAVYISESFFAWRSNFAQITSKSLCIKSFPLKERSTQRRARSLHSVAVRMSFRIRSEMAGFSSESQLSAAIKPEFNSSSLSRISFHLDANTLTE</sequence>
<proteinExistence type="predicted"/>
<evidence type="ECO:0000313" key="1">
    <source>
        <dbReference type="EMBL" id="KGN64626.1"/>
    </source>
</evidence>
<name>A0A0A0LXA7_CUCSA</name>
<reference evidence="1 2" key="2">
    <citation type="journal article" date="2009" name="PLoS ONE">
        <title>An integrated genetic and cytogenetic map of the cucumber genome.</title>
        <authorList>
            <person name="Ren Y."/>
            <person name="Zhang Z."/>
            <person name="Liu J."/>
            <person name="Staub J.E."/>
            <person name="Han Y."/>
            <person name="Cheng Z."/>
            <person name="Li X."/>
            <person name="Lu J."/>
            <person name="Miao H."/>
            <person name="Kang H."/>
            <person name="Xie B."/>
            <person name="Gu X."/>
            <person name="Wang X."/>
            <person name="Du Y."/>
            <person name="Jin W."/>
            <person name="Huang S."/>
        </authorList>
    </citation>
    <scope>NUCLEOTIDE SEQUENCE [LARGE SCALE GENOMIC DNA]</scope>
    <source>
        <strain evidence="2">cv. 9930</strain>
    </source>
</reference>
<dbReference type="Gramene" id="KGN64626">
    <property type="protein sequence ID" value="KGN64626"/>
    <property type="gene ID" value="Csa_1G071885"/>
</dbReference>
<dbReference type="Proteomes" id="UP000029981">
    <property type="component" value="Chromosome 1"/>
</dbReference>
<organism evidence="1 2">
    <name type="scientific">Cucumis sativus</name>
    <name type="common">Cucumber</name>
    <dbReference type="NCBI Taxonomy" id="3659"/>
    <lineage>
        <taxon>Eukaryota</taxon>
        <taxon>Viridiplantae</taxon>
        <taxon>Streptophyta</taxon>
        <taxon>Embryophyta</taxon>
        <taxon>Tracheophyta</taxon>
        <taxon>Spermatophyta</taxon>
        <taxon>Magnoliopsida</taxon>
        <taxon>eudicotyledons</taxon>
        <taxon>Gunneridae</taxon>
        <taxon>Pentapetalae</taxon>
        <taxon>rosids</taxon>
        <taxon>fabids</taxon>
        <taxon>Cucurbitales</taxon>
        <taxon>Cucurbitaceae</taxon>
        <taxon>Benincaseae</taxon>
        <taxon>Cucumis</taxon>
    </lineage>
</organism>
<dbReference type="AlphaFoldDB" id="A0A0A0LXA7"/>
<keyword evidence="2" id="KW-1185">Reference proteome</keyword>
<gene>
    <name evidence="1" type="ORF">Csa_1G071885</name>
</gene>